<sequence length="198" mass="19276">MRGGRAAAAPGVLLAALLVLGAAACSTAVPGAGRAAAPVVTDAPVVTGAPGTTGPPPGPRSALDADVVDDECLLDAVAFSALLGEPVLPPEQTAVTRADGSRPTSCVATSTGGEPLAAINVYATRTGTPADFVRAAPPQGRRELSGVGEAASLVDTAPGVTLQLAGPRYVVTVAVLDGAPSDDAWRAAARAALAALPD</sequence>
<proteinExistence type="predicted"/>
<dbReference type="AlphaFoldDB" id="A0A7G7MF97"/>
<evidence type="ECO:0000313" key="2">
    <source>
        <dbReference type="EMBL" id="QNG51458.1"/>
    </source>
</evidence>
<feature type="chain" id="PRO_5039093685" description="DUF3558 domain-containing protein" evidence="1">
    <location>
        <begin position="29"/>
        <end position="198"/>
    </location>
</feature>
<dbReference type="PROSITE" id="PS51257">
    <property type="entry name" value="PROKAR_LIPOPROTEIN"/>
    <property type="match status" value="1"/>
</dbReference>
<evidence type="ECO:0000313" key="3">
    <source>
        <dbReference type="Proteomes" id="UP000515728"/>
    </source>
</evidence>
<name>A0A7G7MF97_9PSEU</name>
<gene>
    <name evidence="2" type="ORF">H6H00_25550</name>
</gene>
<evidence type="ECO:0008006" key="4">
    <source>
        <dbReference type="Google" id="ProtNLM"/>
    </source>
</evidence>
<accession>A0A7G7MF97</accession>
<organism evidence="2 3">
    <name type="scientific">Pseudonocardia petroleophila</name>
    <dbReference type="NCBI Taxonomy" id="37331"/>
    <lineage>
        <taxon>Bacteria</taxon>
        <taxon>Bacillati</taxon>
        <taxon>Actinomycetota</taxon>
        <taxon>Actinomycetes</taxon>
        <taxon>Pseudonocardiales</taxon>
        <taxon>Pseudonocardiaceae</taxon>
        <taxon>Pseudonocardia</taxon>
    </lineage>
</organism>
<dbReference type="Proteomes" id="UP000515728">
    <property type="component" value="Chromosome"/>
</dbReference>
<feature type="signal peptide" evidence="1">
    <location>
        <begin position="1"/>
        <end position="28"/>
    </location>
</feature>
<keyword evidence="3" id="KW-1185">Reference proteome</keyword>
<protein>
    <recommendedName>
        <fullName evidence="4">DUF3558 domain-containing protein</fullName>
    </recommendedName>
</protein>
<keyword evidence="1" id="KW-0732">Signal</keyword>
<dbReference type="KEGG" id="ppel:H6H00_25550"/>
<dbReference type="EMBL" id="CP060131">
    <property type="protein sequence ID" value="QNG51458.1"/>
    <property type="molecule type" value="Genomic_DNA"/>
</dbReference>
<reference evidence="2 3" key="1">
    <citation type="submission" date="2020-08" db="EMBL/GenBank/DDBJ databases">
        <authorList>
            <person name="Mo P."/>
        </authorList>
    </citation>
    <scope>NUCLEOTIDE SEQUENCE [LARGE SCALE GENOMIC DNA]</scope>
    <source>
        <strain evidence="2 3">CGMCC 4.1532</strain>
    </source>
</reference>
<evidence type="ECO:0000256" key="1">
    <source>
        <dbReference type="SAM" id="SignalP"/>
    </source>
</evidence>
<dbReference type="RefSeq" id="WP_185718213.1">
    <property type="nucleotide sequence ID" value="NZ_BAAAWI010000001.1"/>
</dbReference>